<name>A0A4U9VFB4_SERFO</name>
<organism evidence="1">
    <name type="scientific">Serratia fonticola</name>
    <dbReference type="NCBI Taxonomy" id="47917"/>
    <lineage>
        <taxon>Bacteria</taxon>
        <taxon>Pseudomonadati</taxon>
        <taxon>Pseudomonadota</taxon>
        <taxon>Gammaproteobacteria</taxon>
        <taxon>Enterobacterales</taxon>
        <taxon>Yersiniaceae</taxon>
        <taxon>Serratia</taxon>
    </lineage>
</organism>
<evidence type="ECO:0000313" key="1">
    <source>
        <dbReference type="EMBL" id="VTR44049.1"/>
    </source>
</evidence>
<proteinExistence type="predicted"/>
<dbReference type="AlphaFoldDB" id="A0A4U9VFB4"/>
<sequence>MLANTSGGSARSPVNGLPGARRIIKKEMVIRINSVGIASSRRRKINLSIALALCFSLITAYCLEMGRRPVPPALAASMFDDVQVFVVNVIKWIFA</sequence>
<gene>
    <name evidence="1" type="ORF">NCTC12965_05041</name>
</gene>
<protein>
    <submittedName>
        <fullName evidence="1">Uncharacterized protein</fullName>
    </submittedName>
</protein>
<dbReference type="EMBL" id="CABEEZ010000110">
    <property type="protein sequence ID" value="VTR44049.1"/>
    <property type="molecule type" value="Genomic_DNA"/>
</dbReference>
<accession>A0A4U9VFB4</accession>
<reference evidence="1" key="1">
    <citation type="submission" date="2019-05" db="EMBL/GenBank/DDBJ databases">
        <authorList>
            <consortium name="Pathogen Informatics"/>
        </authorList>
    </citation>
    <scope>NUCLEOTIDE SEQUENCE [LARGE SCALE GENOMIC DNA]</scope>
    <source>
        <strain evidence="1">NCTC12965</strain>
    </source>
</reference>